<protein>
    <submittedName>
        <fullName evidence="1">Uncharacterized protein</fullName>
    </submittedName>
</protein>
<reference evidence="1" key="1">
    <citation type="submission" date="2018-02" db="EMBL/GenBank/DDBJ databases">
        <title>Rhizophora mucronata_Transcriptome.</title>
        <authorList>
            <person name="Meera S.P."/>
            <person name="Sreeshan A."/>
            <person name="Augustine A."/>
        </authorList>
    </citation>
    <scope>NUCLEOTIDE SEQUENCE</scope>
    <source>
        <tissue evidence="1">Leaf</tissue>
    </source>
</reference>
<organism evidence="1">
    <name type="scientific">Rhizophora mucronata</name>
    <name type="common">Asiatic mangrove</name>
    <dbReference type="NCBI Taxonomy" id="61149"/>
    <lineage>
        <taxon>Eukaryota</taxon>
        <taxon>Viridiplantae</taxon>
        <taxon>Streptophyta</taxon>
        <taxon>Embryophyta</taxon>
        <taxon>Tracheophyta</taxon>
        <taxon>Spermatophyta</taxon>
        <taxon>Magnoliopsida</taxon>
        <taxon>eudicotyledons</taxon>
        <taxon>Gunneridae</taxon>
        <taxon>Pentapetalae</taxon>
        <taxon>rosids</taxon>
        <taxon>fabids</taxon>
        <taxon>Malpighiales</taxon>
        <taxon>Rhizophoraceae</taxon>
        <taxon>Rhizophora</taxon>
    </lineage>
</organism>
<evidence type="ECO:0000313" key="1">
    <source>
        <dbReference type="EMBL" id="MBX40362.1"/>
    </source>
</evidence>
<accession>A0A2P2ND30</accession>
<name>A0A2P2ND30_RHIMU</name>
<dbReference type="AlphaFoldDB" id="A0A2P2ND30"/>
<proteinExistence type="predicted"/>
<sequence>MLLSFKETSVVYSFYWEVGDSHYCVILL</sequence>
<dbReference type="EMBL" id="GGEC01059878">
    <property type="protein sequence ID" value="MBX40362.1"/>
    <property type="molecule type" value="Transcribed_RNA"/>
</dbReference>